<evidence type="ECO:0000313" key="3">
    <source>
        <dbReference type="Proteomes" id="UP000199309"/>
    </source>
</evidence>
<dbReference type="Gene3D" id="2.30.110.10">
    <property type="entry name" value="Electron Transport, Fmn-binding Protein, Chain A"/>
    <property type="match status" value="1"/>
</dbReference>
<dbReference type="STRING" id="349095.SAMN05660299_01015"/>
<dbReference type="InterPro" id="IPR038725">
    <property type="entry name" value="YdaG_split_barrel_FMN-bd"/>
</dbReference>
<keyword evidence="3" id="KW-1185">Reference proteome</keyword>
<proteinExistence type="predicted"/>
<dbReference type="Proteomes" id="UP000199309">
    <property type="component" value="Unassembled WGS sequence"/>
</dbReference>
<gene>
    <name evidence="2" type="ORF">SAMN05660299_01015</name>
</gene>
<name>A0A1G9TUM1_9FIRM</name>
<dbReference type="InterPro" id="IPR012349">
    <property type="entry name" value="Split_barrel_FMN-bd"/>
</dbReference>
<sequence>MLDSKIVKICKEQIFFLGTAVDQVVHVRPMKLFVDEEENVWLVSHRGTDKTKEIELNNSVELCTVDENTNVLRLQGKLLQRSDMSIEEMQRVRQQLFEGVSGIKEFFKTPMDPDMVVYQLVMEHVIFRSLDTVLKEELHFKK</sequence>
<evidence type="ECO:0000313" key="2">
    <source>
        <dbReference type="EMBL" id="SDM51352.1"/>
    </source>
</evidence>
<protein>
    <submittedName>
        <fullName evidence="2">Uncharacterized protein, pyridoxamine 5'-phosphate oxidase (PNPOx-like) family</fullName>
    </submittedName>
</protein>
<dbReference type="SUPFAM" id="SSF50475">
    <property type="entry name" value="FMN-binding split barrel"/>
    <property type="match status" value="1"/>
</dbReference>
<reference evidence="2 3" key="1">
    <citation type="submission" date="2016-10" db="EMBL/GenBank/DDBJ databases">
        <authorList>
            <person name="de Groot N.N."/>
        </authorList>
    </citation>
    <scope>NUCLEOTIDE SEQUENCE [LARGE SCALE GENOMIC DNA]</scope>
    <source>
        <strain evidence="2 3">DSM 16981</strain>
    </source>
</reference>
<dbReference type="Pfam" id="PF16242">
    <property type="entry name" value="Pyrid_ox_like"/>
    <property type="match status" value="1"/>
</dbReference>
<evidence type="ECO:0000259" key="1">
    <source>
        <dbReference type="Pfam" id="PF16242"/>
    </source>
</evidence>
<dbReference type="AlphaFoldDB" id="A0A1G9TUM1"/>
<organism evidence="2 3">
    <name type="scientific">Megasphaera paucivorans</name>
    <dbReference type="NCBI Taxonomy" id="349095"/>
    <lineage>
        <taxon>Bacteria</taxon>
        <taxon>Bacillati</taxon>
        <taxon>Bacillota</taxon>
        <taxon>Negativicutes</taxon>
        <taxon>Veillonellales</taxon>
        <taxon>Veillonellaceae</taxon>
        <taxon>Megasphaera</taxon>
    </lineage>
</organism>
<dbReference type="RefSeq" id="WP_176762880.1">
    <property type="nucleotide sequence ID" value="NZ_FNHQ01000008.1"/>
</dbReference>
<feature type="domain" description="General stress protein FMN-binding split barrel" evidence="1">
    <location>
        <begin position="5"/>
        <end position="87"/>
    </location>
</feature>
<dbReference type="EMBL" id="FNHQ01000008">
    <property type="protein sequence ID" value="SDM51352.1"/>
    <property type="molecule type" value="Genomic_DNA"/>
</dbReference>
<accession>A0A1G9TUM1</accession>